<accession>A0A069B6N9</accession>
<reference evidence="3 5" key="1">
    <citation type="submission" date="2014-08" db="EMBL/GenBank/DDBJ databases">
        <authorList>
            <person name="Bunnell A."/>
            <person name="Chain P.S."/>
            <person name="Chertkov O."/>
            <person name="Currie B.J."/>
            <person name="Daligault H.E."/>
            <person name="Davenport K.W."/>
            <person name="Davis C."/>
            <person name="Gleasner C.D."/>
            <person name="Johnson S.L."/>
            <person name="Kaestli M."/>
            <person name="Koren S."/>
            <person name="Kunde Y.A."/>
            <person name="Mayo M."/>
            <person name="McMurry K.K."/>
            <person name="Price E.P."/>
            <person name="Reitenga K.G."/>
            <person name="Robison R."/>
            <person name="Rosovitz M.J."/>
            <person name="Sarovich D.S."/>
            <person name="Teshima H."/>
        </authorList>
    </citation>
    <scope>NUCLEOTIDE SEQUENCE [LARGE SCALE GENOMIC DNA]</scope>
    <source>
        <strain evidence="3 5">MSHR44</strain>
    </source>
</reference>
<reference evidence="4 6" key="2">
    <citation type="submission" date="2017-11" db="EMBL/GenBank/DDBJ databases">
        <title>Molecular characterization of Burkholderia pseudomallei and closely related isolates from Vietnam.</title>
        <authorList>
            <person name="Ustinov D.V."/>
            <person name="Antonov A.S."/>
            <person name="Avdusheva E.F."/>
            <person name="Shpak I.M."/>
            <person name="Zakharova I.B."/>
            <person name="Thi L.A."/>
            <person name="Teteryatnikova N."/>
            <person name="Lopasteyskaya Y.A."/>
            <person name="Kuzyutina J.A."/>
            <person name="Ngo T.N."/>
            <person name="Victorov D.V."/>
        </authorList>
    </citation>
    <scope>NUCLEOTIDE SEQUENCE [LARGE SCALE GENOMIC DNA]</scope>
    <source>
        <strain evidence="4 6">V1512</strain>
    </source>
</reference>
<evidence type="ECO:0000313" key="5">
    <source>
        <dbReference type="Proteomes" id="UP000030475"/>
    </source>
</evidence>
<dbReference type="EMBL" id="JQIM01000010">
    <property type="protein sequence ID" value="KGX07602.1"/>
    <property type="molecule type" value="Genomic_DNA"/>
</dbReference>
<protein>
    <submittedName>
        <fullName evidence="3">Membrane protein</fullName>
    </submittedName>
</protein>
<keyword evidence="2" id="KW-1133">Transmembrane helix</keyword>
<dbReference type="GeneID" id="45122569"/>
<dbReference type="Proteomes" id="UP000030475">
    <property type="component" value="Unassembled WGS sequence"/>
</dbReference>
<evidence type="ECO:0000313" key="4">
    <source>
        <dbReference type="EMBL" id="PJO66556.1"/>
    </source>
</evidence>
<dbReference type="AlphaFoldDB" id="A0A069B6N9"/>
<feature type="transmembrane region" description="Helical" evidence="2">
    <location>
        <begin position="30"/>
        <end position="54"/>
    </location>
</feature>
<dbReference type="Proteomes" id="UP000231878">
    <property type="component" value="Unassembled WGS sequence"/>
</dbReference>
<dbReference type="KEGG" id="but:X994_1470"/>
<dbReference type="RefSeq" id="WP_004526488.1">
    <property type="nucleotide sequence ID" value="NZ_AP028079.1"/>
</dbReference>
<keyword evidence="2" id="KW-0812">Transmembrane</keyword>
<dbReference type="EMBL" id="PHRB01000007">
    <property type="protein sequence ID" value="PJO66556.1"/>
    <property type="molecule type" value="Genomic_DNA"/>
</dbReference>
<sequence>MSDTSQRHGGDPEPHDDAVDEIVRSGPRGALALAGTATAIVIALWFAFYFLVFLPRGVIQ</sequence>
<proteinExistence type="predicted"/>
<evidence type="ECO:0000256" key="2">
    <source>
        <dbReference type="SAM" id="Phobius"/>
    </source>
</evidence>
<gene>
    <name evidence="4" type="ORF">CWD88_10095</name>
    <name evidence="3" type="ORF">Y036_772</name>
</gene>
<dbReference type="eggNOG" id="ENOG5034CEN">
    <property type="taxonomic scope" value="Bacteria"/>
</dbReference>
<feature type="region of interest" description="Disordered" evidence="1">
    <location>
        <begin position="1"/>
        <end position="20"/>
    </location>
</feature>
<evidence type="ECO:0000313" key="3">
    <source>
        <dbReference type="EMBL" id="KGX07602.1"/>
    </source>
</evidence>
<evidence type="ECO:0000256" key="1">
    <source>
        <dbReference type="SAM" id="MobiDB-lite"/>
    </source>
</evidence>
<dbReference type="OMA" id="IVMAIWF"/>
<keyword evidence="2" id="KW-0472">Membrane</keyword>
<evidence type="ECO:0000313" key="6">
    <source>
        <dbReference type="Proteomes" id="UP000231878"/>
    </source>
</evidence>
<name>A0A069B6N9_BURPE</name>
<organism evidence="3 5">
    <name type="scientific">Burkholderia pseudomallei</name>
    <name type="common">Pseudomonas pseudomallei</name>
    <dbReference type="NCBI Taxonomy" id="28450"/>
    <lineage>
        <taxon>Bacteria</taxon>
        <taxon>Pseudomonadati</taxon>
        <taxon>Pseudomonadota</taxon>
        <taxon>Betaproteobacteria</taxon>
        <taxon>Burkholderiales</taxon>
        <taxon>Burkholderiaceae</taxon>
        <taxon>Burkholderia</taxon>
        <taxon>pseudomallei group</taxon>
    </lineage>
</organism>
<comment type="caution">
    <text evidence="3">The sequence shown here is derived from an EMBL/GenBank/DDBJ whole genome shotgun (WGS) entry which is preliminary data.</text>
</comment>